<keyword evidence="1" id="KW-0175">Coiled coil</keyword>
<proteinExistence type="predicted"/>
<feature type="coiled-coil region" evidence="1">
    <location>
        <begin position="164"/>
        <end position="191"/>
    </location>
</feature>
<feature type="transmembrane region" description="Helical" evidence="2">
    <location>
        <begin position="42"/>
        <end position="61"/>
    </location>
</feature>
<comment type="caution">
    <text evidence="3">The sequence shown here is derived from an EMBL/GenBank/DDBJ whole genome shotgun (WGS) entry which is preliminary data.</text>
</comment>
<protein>
    <submittedName>
        <fullName evidence="3">HpsJ family protein</fullName>
    </submittedName>
</protein>
<dbReference type="Proteomes" id="UP000757435">
    <property type="component" value="Unassembled WGS sequence"/>
</dbReference>
<name>A0A951UPS3_9CYAN</name>
<dbReference type="AlphaFoldDB" id="A0A951UPS3"/>
<reference evidence="3" key="2">
    <citation type="journal article" date="2022" name="Microbiol. Resour. Announc.">
        <title>Metagenome Sequencing to Explore Phylogenomics of Terrestrial Cyanobacteria.</title>
        <authorList>
            <person name="Ward R.D."/>
            <person name="Stajich J.E."/>
            <person name="Johansen J.R."/>
            <person name="Huntemann M."/>
            <person name="Clum A."/>
            <person name="Foster B."/>
            <person name="Foster B."/>
            <person name="Roux S."/>
            <person name="Palaniappan K."/>
            <person name="Varghese N."/>
            <person name="Mukherjee S."/>
            <person name="Reddy T.B.K."/>
            <person name="Daum C."/>
            <person name="Copeland A."/>
            <person name="Chen I.A."/>
            <person name="Ivanova N.N."/>
            <person name="Kyrpides N.C."/>
            <person name="Shapiro N."/>
            <person name="Eloe-Fadrosh E.A."/>
            <person name="Pietrasiak N."/>
        </authorList>
    </citation>
    <scope>NUCLEOTIDE SEQUENCE</scope>
    <source>
        <strain evidence="3">UHER 2000/2452</strain>
    </source>
</reference>
<evidence type="ECO:0000256" key="1">
    <source>
        <dbReference type="SAM" id="Coils"/>
    </source>
</evidence>
<gene>
    <name evidence="3" type="ORF">KME15_26765</name>
</gene>
<reference evidence="3" key="1">
    <citation type="submission" date="2021-05" db="EMBL/GenBank/DDBJ databases">
        <authorList>
            <person name="Pietrasiak N."/>
            <person name="Ward R."/>
            <person name="Stajich J.E."/>
            <person name="Kurbessoian T."/>
        </authorList>
    </citation>
    <scope>NUCLEOTIDE SEQUENCE</scope>
    <source>
        <strain evidence="3">UHER 2000/2452</strain>
    </source>
</reference>
<dbReference type="NCBIfam" id="NF038305">
    <property type="entry name" value="HpsJ_fam"/>
    <property type="match status" value="1"/>
</dbReference>
<keyword evidence="2" id="KW-0812">Transmembrane</keyword>
<keyword evidence="2" id="KW-0472">Membrane</keyword>
<organism evidence="3 4">
    <name type="scientific">Drouetiella hepatica Uher 2000/2452</name>
    <dbReference type="NCBI Taxonomy" id="904376"/>
    <lineage>
        <taxon>Bacteria</taxon>
        <taxon>Bacillati</taxon>
        <taxon>Cyanobacteriota</taxon>
        <taxon>Cyanophyceae</taxon>
        <taxon>Oculatellales</taxon>
        <taxon>Oculatellaceae</taxon>
        <taxon>Drouetiella</taxon>
    </lineage>
</organism>
<accession>A0A951UPS3</accession>
<dbReference type="EMBL" id="JAHHHD010000066">
    <property type="protein sequence ID" value="MBW4662271.1"/>
    <property type="molecule type" value="Genomic_DNA"/>
</dbReference>
<evidence type="ECO:0000313" key="4">
    <source>
        <dbReference type="Proteomes" id="UP000757435"/>
    </source>
</evidence>
<sequence>MAQFVKPLHWIGYGLLILSLISLVDALVPTDLMNPVWEFQTMGAIIEQSPLILVGLFMVFLVDPDRLMKWDEFILKGLSWLALGVGLMYLLMIPLCIVDAVRVHRQANQQIFSQVSEKREAVQQVKDKLNQAKTVGELEQLLISLDGAGVAPEITPTQPVEQVKQKLAQAIAQGEQNLNAQAQQAQQAQSLDLLKKAVKWNLGALVSGLLFISIWRGTPWARQRRQNF</sequence>
<feature type="transmembrane region" description="Helical" evidence="2">
    <location>
        <begin position="73"/>
        <end position="92"/>
    </location>
</feature>
<evidence type="ECO:0000313" key="3">
    <source>
        <dbReference type="EMBL" id="MBW4662271.1"/>
    </source>
</evidence>
<dbReference type="InterPro" id="IPR047709">
    <property type="entry name" value="HpsJ-like"/>
</dbReference>
<evidence type="ECO:0000256" key="2">
    <source>
        <dbReference type="SAM" id="Phobius"/>
    </source>
</evidence>
<keyword evidence="2" id="KW-1133">Transmembrane helix</keyword>